<keyword evidence="1" id="KW-0812">Transmembrane</keyword>
<proteinExistence type="predicted"/>
<keyword evidence="3" id="KW-1185">Reference proteome</keyword>
<sequence>MDKTERTIAKVTNAGRILSRIAWIFDLIACGCSAFLILAALLWWNTRPDLFTGYASQTGALLICAGDLIGCAGSAVLAYFARQHFAHALEAQTPFTLRGAAEQKRLGILILCISPATMVLRVALSAAFSAEFMPERLAGMIVADGGMLALGVMFLVLSLVCRYGAEREAMKQE</sequence>
<feature type="transmembrane region" description="Helical" evidence="1">
    <location>
        <begin position="21"/>
        <end position="44"/>
    </location>
</feature>
<feature type="transmembrane region" description="Helical" evidence="1">
    <location>
        <begin position="140"/>
        <end position="161"/>
    </location>
</feature>
<evidence type="ECO:0000313" key="2">
    <source>
        <dbReference type="EMBL" id="MEQ2510365.1"/>
    </source>
</evidence>
<keyword evidence="1" id="KW-1133">Transmembrane helix</keyword>
<keyword evidence="1" id="KW-0472">Membrane</keyword>
<evidence type="ECO:0008006" key="4">
    <source>
        <dbReference type="Google" id="ProtNLM"/>
    </source>
</evidence>
<gene>
    <name evidence="2" type="ORF">WMO66_03710</name>
</gene>
<dbReference type="Proteomes" id="UP001491552">
    <property type="component" value="Unassembled WGS sequence"/>
</dbReference>
<evidence type="ECO:0000313" key="3">
    <source>
        <dbReference type="Proteomes" id="UP001491552"/>
    </source>
</evidence>
<feature type="transmembrane region" description="Helical" evidence="1">
    <location>
        <begin position="106"/>
        <end position="128"/>
    </location>
</feature>
<feature type="transmembrane region" description="Helical" evidence="1">
    <location>
        <begin position="59"/>
        <end position="80"/>
    </location>
</feature>
<name>A0ABV1G4L3_9FIRM</name>
<accession>A0ABV1G4L3</accession>
<protein>
    <recommendedName>
        <fullName evidence="4">DUF2975 domain-containing protein</fullName>
    </recommendedName>
</protein>
<comment type="caution">
    <text evidence="2">The sequence shown here is derived from an EMBL/GenBank/DDBJ whole genome shotgun (WGS) entry which is preliminary data.</text>
</comment>
<evidence type="ECO:0000256" key="1">
    <source>
        <dbReference type="SAM" id="Phobius"/>
    </source>
</evidence>
<dbReference type="RefSeq" id="WP_349135035.1">
    <property type="nucleotide sequence ID" value="NZ_JBBMFF010000148.1"/>
</dbReference>
<dbReference type="EMBL" id="JBBMFF010000148">
    <property type="protein sequence ID" value="MEQ2510365.1"/>
    <property type="molecule type" value="Genomic_DNA"/>
</dbReference>
<reference evidence="2 3" key="1">
    <citation type="submission" date="2024-03" db="EMBL/GenBank/DDBJ databases">
        <title>Human intestinal bacterial collection.</title>
        <authorList>
            <person name="Pauvert C."/>
            <person name="Hitch T.C.A."/>
            <person name="Clavel T."/>
        </authorList>
    </citation>
    <scope>NUCLEOTIDE SEQUENCE [LARGE SCALE GENOMIC DNA]</scope>
    <source>
        <strain evidence="2 3">CLA-AA-H192</strain>
    </source>
</reference>
<organism evidence="2 3">
    <name type="scientific">Faecousia intestinalis</name>
    <dbReference type="NCBI Taxonomy" id="3133167"/>
    <lineage>
        <taxon>Bacteria</taxon>
        <taxon>Bacillati</taxon>
        <taxon>Bacillota</taxon>
        <taxon>Clostridia</taxon>
        <taxon>Eubacteriales</taxon>
        <taxon>Oscillospiraceae</taxon>
        <taxon>Faecousia</taxon>
    </lineage>
</organism>